<dbReference type="InterPro" id="IPR036264">
    <property type="entry name" value="Bact_exopeptidase_dim_dom"/>
</dbReference>
<keyword evidence="5" id="KW-0378">Hydrolase</keyword>
<protein>
    <submittedName>
        <fullName evidence="8">Allantoate amidohydrolase</fullName>
    </submittedName>
</protein>
<dbReference type="EMBL" id="JAKGAS010000005">
    <property type="protein sequence ID" value="MCF2948698.1"/>
    <property type="molecule type" value="Genomic_DNA"/>
</dbReference>
<evidence type="ECO:0000256" key="2">
    <source>
        <dbReference type="ARBA" id="ARBA00006153"/>
    </source>
</evidence>
<evidence type="ECO:0000256" key="3">
    <source>
        <dbReference type="ARBA" id="ARBA00011738"/>
    </source>
</evidence>
<comment type="caution">
    <text evidence="8">The sequence shown here is derived from an EMBL/GenBank/DDBJ whole genome shotgun (WGS) entry which is preliminary data.</text>
</comment>
<feature type="domain" description="Peptidase M20 dimerisation" evidence="7">
    <location>
        <begin position="239"/>
        <end position="334"/>
    </location>
</feature>
<name>A0ABS9D9L4_9ALTE</name>
<dbReference type="Pfam" id="PF01546">
    <property type="entry name" value="Peptidase_M20"/>
    <property type="match status" value="1"/>
</dbReference>
<dbReference type="InterPro" id="IPR011650">
    <property type="entry name" value="Peptidase_M20_dimer"/>
</dbReference>
<dbReference type="PIRSF" id="PIRSF001235">
    <property type="entry name" value="Amidase_carbamoylase"/>
    <property type="match status" value="1"/>
</dbReference>
<evidence type="ECO:0000313" key="9">
    <source>
        <dbReference type="Proteomes" id="UP001521137"/>
    </source>
</evidence>
<keyword evidence="6" id="KW-0464">Manganese</keyword>
<organism evidence="8 9">
    <name type="scientific">Paraglaciecola algarum</name>
    <dbReference type="NCBI Taxonomy" id="3050085"/>
    <lineage>
        <taxon>Bacteria</taxon>
        <taxon>Pseudomonadati</taxon>
        <taxon>Pseudomonadota</taxon>
        <taxon>Gammaproteobacteria</taxon>
        <taxon>Alteromonadales</taxon>
        <taxon>Alteromonadaceae</taxon>
        <taxon>Paraglaciecola</taxon>
    </lineage>
</organism>
<reference evidence="8 9" key="1">
    <citation type="submission" date="2022-01" db="EMBL/GenBank/DDBJ databases">
        <title>Paraglaciecola sp. G1-23.</title>
        <authorList>
            <person name="Jin M.S."/>
            <person name="Han D.M."/>
            <person name="Kim H.M."/>
            <person name="Jeon C.O."/>
        </authorList>
    </citation>
    <scope>NUCLEOTIDE SEQUENCE [LARGE SCALE GENOMIC DNA]</scope>
    <source>
        <strain evidence="8 9">G1-23</strain>
    </source>
</reference>
<dbReference type="Gene3D" id="3.30.70.360">
    <property type="match status" value="1"/>
</dbReference>
<gene>
    <name evidence="8" type="ORF">L0668_11315</name>
</gene>
<dbReference type="Gene3D" id="3.40.630.10">
    <property type="entry name" value="Zn peptidases"/>
    <property type="match status" value="1"/>
</dbReference>
<sequence>MNLRFPPVIEPIASNAIITPRNFTELAQQVMEWCDELAGISATEHGISRFYMTREHMTCNQLVQTWMQIAGMTTWVDQAGNVCGRYFGKPIDEYQSEEEIQTLLIGSHLDSIPNAGKYDGILGVLLAIAAIHYLHQEQKVFNYHIDIIGFGDEEGTRFGSTLLGSRAVANTWQPDWWHLEDKEHITLDQAFHDVGFDPAKVELASRAEDNLLGYLEVHIEQGPVLEQHDRALGIVTAIAGARRFQIELTGYAGHSGTVPMDMRQDALVGAANAILTIEQVAKDYSVVATVGRIECKPGAVNVIPGKVIFTMDIRSDYDDMRDMAVKEIQGKVQAICTARNLTSHWNEVHNASAVKCAPWIQELQVDVLEKMDLPPVKLMSGAGHDAMAIAEITDVGMYFVRCKGGVSHHPDELVYVEDVDLALRGLVNTLEAFNEKLEQPK</sequence>
<proteinExistence type="inferred from homology"/>
<dbReference type="PANTHER" id="PTHR32494:SF19">
    <property type="entry name" value="ALLANTOATE DEIMINASE-RELATED"/>
    <property type="match status" value="1"/>
</dbReference>
<evidence type="ECO:0000256" key="4">
    <source>
        <dbReference type="ARBA" id="ARBA00022723"/>
    </source>
</evidence>
<comment type="cofactor">
    <cofactor evidence="1">
        <name>Mn(2+)</name>
        <dbReference type="ChEBI" id="CHEBI:29035"/>
    </cofactor>
</comment>
<dbReference type="InterPro" id="IPR002933">
    <property type="entry name" value="Peptidase_M20"/>
</dbReference>
<keyword evidence="4" id="KW-0479">Metal-binding</keyword>
<dbReference type="InterPro" id="IPR010158">
    <property type="entry name" value="Amidase_Cbmase"/>
</dbReference>
<comment type="similarity">
    <text evidence="2">Belongs to the peptidase M20 family.</text>
</comment>
<dbReference type="NCBIfam" id="TIGR01879">
    <property type="entry name" value="hydantase"/>
    <property type="match status" value="1"/>
</dbReference>
<evidence type="ECO:0000256" key="5">
    <source>
        <dbReference type="ARBA" id="ARBA00022801"/>
    </source>
</evidence>
<evidence type="ECO:0000313" key="8">
    <source>
        <dbReference type="EMBL" id="MCF2948698.1"/>
    </source>
</evidence>
<dbReference type="NCBIfam" id="NF006775">
    <property type="entry name" value="PRK09290.2-5"/>
    <property type="match status" value="1"/>
</dbReference>
<dbReference type="RefSeq" id="WP_235312662.1">
    <property type="nucleotide sequence ID" value="NZ_JAKGAS010000005.1"/>
</dbReference>
<dbReference type="PANTHER" id="PTHR32494">
    <property type="entry name" value="ALLANTOATE DEIMINASE-RELATED"/>
    <property type="match status" value="1"/>
</dbReference>
<evidence type="ECO:0000256" key="6">
    <source>
        <dbReference type="ARBA" id="ARBA00023211"/>
    </source>
</evidence>
<dbReference type="Pfam" id="PF07687">
    <property type="entry name" value="M20_dimer"/>
    <property type="match status" value="1"/>
</dbReference>
<evidence type="ECO:0000256" key="1">
    <source>
        <dbReference type="ARBA" id="ARBA00001936"/>
    </source>
</evidence>
<dbReference type="Proteomes" id="UP001521137">
    <property type="component" value="Unassembled WGS sequence"/>
</dbReference>
<dbReference type="SUPFAM" id="SSF53187">
    <property type="entry name" value="Zn-dependent exopeptidases"/>
    <property type="match status" value="1"/>
</dbReference>
<accession>A0ABS9D9L4</accession>
<keyword evidence="9" id="KW-1185">Reference proteome</keyword>
<evidence type="ECO:0000259" key="7">
    <source>
        <dbReference type="Pfam" id="PF07687"/>
    </source>
</evidence>
<comment type="subunit">
    <text evidence="3">Homodimer.</text>
</comment>
<dbReference type="CDD" id="cd03884">
    <property type="entry name" value="M20_bAS"/>
    <property type="match status" value="1"/>
</dbReference>
<dbReference type="SUPFAM" id="SSF55031">
    <property type="entry name" value="Bacterial exopeptidase dimerisation domain"/>
    <property type="match status" value="1"/>
</dbReference>